<gene>
    <name evidence="2" type="ORF">FOZ62_004602</name>
</gene>
<dbReference type="InterPro" id="IPR032675">
    <property type="entry name" value="LRR_dom_sf"/>
</dbReference>
<feature type="non-terminal residue" evidence="2">
    <location>
        <position position="1"/>
    </location>
</feature>
<dbReference type="AlphaFoldDB" id="A0A7J6QVK2"/>
<reference evidence="2 3" key="1">
    <citation type="submission" date="2020-04" db="EMBL/GenBank/DDBJ databases">
        <title>Perkinsus olseni comparative genomics.</title>
        <authorList>
            <person name="Bogema D.R."/>
        </authorList>
    </citation>
    <scope>NUCLEOTIDE SEQUENCE [LARGE SCALE GENOMIC DNA]</scope>
    <source>
        <strain evidence="2">ATCC PRA-205</strain>
    </source>
</reference>
<evidence type="ECO:0000313" key="2">
    <source>
        <dbReference type="EMBL" id="KAF4712378.1"/>
    </source>
</evidence>
<accession>A0A7J6QVK2</accession>
<name>A0A7J6QVK2_PEROL</name>
<comment type="caution">
    <text evidence="2">The sequence shown here is derived from an EMBL/GenBank/DDBJ whole genome shotgun (WGS) entry which is preliminary data.</text>
</comment>
<sequence length="419" mass="46315">HAGPAGGPESAAVTLPKLTSSDEKMQPRNKVLSKLSRRNWPSEALTSQPPTMQQQDRRIDTARSTQSGEKMLSSQGGFDDTLGLSKSRMMHVCEDHLSGDGREIENMPLGVRRKLKAKGLLGTQIINALEEFRRPTTYGSAETNSSRLPGIAQRKTGRPLIPSDGAEKPLARSRTAEVLETLLPGLDVSRWREFSEEAPRINYQLEKTVKQQFKYPGCLAFFEAVRSRGLPPTPLPVLAAPLGVNDLVLSHKGLSDRELEAIVTGAVEIRSQPLKRLFLNGNSITDRGFLFLLDRLEGAEWLDLVEFIDLSDNIALGTDTIRSFGRLLQEDLVPKLVVLKLSGINITDYAYTILLEGLDNEIIEELDLSYTALGRWSNQGPICVGDMILRLQHLKVLDISGNHLNHMALDHIGFALAEV</sequence>
<dbReference type="Proteomes" id="UP000574390">
    <property type="component" value="Unassembled WGS sequence"/>
</dbReference>
<dbReference type="EMBL" id="JABANM010026801">
    <property type="protein sequence ID" value="KAF4712378.1"/>
    <property type="molecule type" value="Genomic_DNA"/>
</dbReference>
<evidence type="ECO:0000256" key="1">
    <source>
        <dbReference type="SAM" id="MobiDB-lite"/>
    </source>
</evidence>
<proteinExistence type="predicted"/>
<organism evidence="2 3">
    <name type="scientific">Perkinsus olseni</name>
    <name type="common">Perkinsus atlanticus</name>
    <dbReference type="NCBI Taxonomy" id="32597"/>
    <lineage>
        <taxon>Eukaryota</taxon>
        <taxon>Sar</taxon>
        <taxon>Alveolata</taxon>
        <taxon>Perkinsozoa</taxon>
        <taxon>Perkinsea</taxon>
        <taxon>Perkinsida</taxon>
        <taxon>Perkinsidae</taxon>
        <taxon>Perkinsus</taxon>
    </lineage>
</organism>
<feature type="compositionally biased region" description="Polar residues" evidence="1">
    <location>
        <begin position="62"/>
        <end position="76"/>
    </location>
</feature>
<feature type="non-terminal residue" evidence="2">
    <location>
        <position position="419"/>
    </location>
</feature>
<dbReference type="SUPFAM" id="SSF52047">
    <property type="entry name" value="RNI-like"/>
    <property type="match status" value="1"/>
</dbReference>
<feature type="compositionally biased region" description="Polar residues" evidence="1">
    <location>
        <begin position="44"/>
        <end position="54"/>
    </location>
</feature>
<feature type="region of interest" description="Disordered" evidence="1">
    <location>
        <begin position="1"/>
        <end position="83"/>
    </location>
</feature>
<protein>
    <submittedName>
        <fullName evidence="2">Uncharacterized protein</fullName>
    </submittedName>
</protein>
<dbReference type="Gene3D" id="3.80.10.10">
    <property type="entry name" value="Ribonuclease Inhibitor"/>
    <property type="match status" value="1"/>
</dbReference>
<evidence type="ECO:0000313" key="3">
    <source>
        <dbReference type="Proteomes" id="UP000574390"/>
    </source>
</evidence>